<proteinExistence type="predicted"/>
<dbReference type="InterPro" id="IPR011701">
    <property type="entry name" value="MFS"/>
</dbReference>
<feature type="transmembrane region" description="Helical" evidence="6">
    <location>
        <begin position="103"/>
        <end position="126"/>
    </location>
</feature>
<feature type="transmembrane region" description="Helical" evidence="6">
    <location>
        <begin position="360"/>
        <end position="381"/>
    </location>
</feature>
<keyword evidence="4 6" id="KW-1133">Transmembrane helix</keyword>
<feature type="transmembrane region" description="Helical" evidence="6">
    <location>
        <begin position="247"/>
        <end position="267"/>
    </location>
</feature>
<dbReference type="PROSITE" id="PS51257">
    <property type="entry name" value="PROKAR_LIPOPROTEIN"/>
    <property type="match status" value="1"/>
</dbReference>
<feature type="transmembrane region" description="Helical" evidence="6">
    <location>
        <begin position="12"/>
        <end position="36"/>
    </location>
</feature>
<feature type="transmembrane region" description="Helical" evidence="6">
    <location>
        <begin position="48"/>
        <end position="68"/>
    </location>
</feature>
<feature type="transmembrane region" description="Helical" evidence="6">
    <location>
        <begin position="334"/>
        <end position="354"/>
    </location>
</feature>
<evidence type="ECO:0000256" key="6">
    <source>
        <dbReference type="SAM" id="Phobius"/>
    </source>
</evidence>
<dbReference type="Pfam" id="PF07690">
    <property type="entry name" value="MFS_1"/>
    <property type="match status" value="1"/>
</dbReference>
<dbReference type="InterPro" id="IPR036259">
    <property type="entry name" value="MFS_trans_sf"/>
</dbReference>
<organism evidence="8 9">
    <name type="scientific">Sphingomonas taxi</name>
    <dbReference type="NCBI Taxonomy" id="1549858"/>
    <lineage>
        <taxon>Bacteria</taxon>
        <taxon>Pseudomonadati</taxon>
        <taxon>Pseudomonadota</taxon>
        <taxon>Alphaproteobacteria</taxon>
        <taxon>Sphingomonadales</taxon>
        <taxon>Sphingomonadaceae</taxon>
        <taxon>Sphingomonas</taxon>
    </lineage>
</organism>
<evidence type="ECO:0000259" key="7">
    <source>
        <dbReference type="PROSITE" id="PS50850"/>
    </source>
</evidence>
<evidence type="ECO:0000256" key="2">
    <source>
        <dbReference type="ARBA" id="ARBA00022475"/>
    </source>
</evidence>
<dbReference type="SUPFAM" id="SSF103473">
    <property type="entry name" value="MFS general substrate transporter"/>
    <property type="match status" value="1"/>
</dbReference>
<gene>
    <name evidence="8" type="ORF">DI544_14410</name>
</gene>
<feature type="transmembrane region" description="Helical" evidence="6">
    <location>
        <begin position="169"/>
        <end position="190"/>
    </location>
</feature>
<name>A0A2W5NZK3_9SPHN</name>
<dbReference type="EMBL" id="QFQI01000018">
    <property type="protein sequence ID" value="PZQ58364.1"/>
    <property type="molecule type" value="Genomic_DNA"/>
</dbReference>
<comment type="subcellular location">
    <subcellularLocation>
        <location evidence="1">Cell membrane</location>
        <topology evidence="1">Multi-pass membrane protein</topology>
    </subcellularLocation>
</comment>
<dbReference type="InterPro" id="IPR050189">
    <property type="entry name" value="MFS_Efflux_Transporters"/>
</dbReference>
<feature type="domain" description="Major facilitator superfamily (MFS) profile" evidence="7">
    <location>
        <begin position="11"/>
        <end position="386"/>
    </location>
</feature>
<evidence type="ECO:0000313" key="8">
    <source>
        <dbReference type="EMBL" id="PZQ58364.1"/>
    </source>
</evidence>
<dbReference type="GO" id="GO:0005886">
    <property type="term" value="C:plasma membrane"/>
    <property type="evidence" value="ECO:0007669"/>
    <property type="project" value="UniProtKB-SubCell"/>
</dbReference>
<keyword evidence="3 6" id="KW-0812">Transmembrane</keyword>
<dbReference type="Proteomes" id="UP000249229">
    <property type="component" value="Unassembled WGS sequence"/>
</dbReference>
<evidence type="ECO:0000313" key="9">
    <source>
        <dbReference type="Proteomes" id="UP000249229"/>
    </source>
</evidence>
<feature type="transmembrane region" description="Helical" evidence="6">
    <location>
        <begin position="211"/>
        <end position="235"/>
    </location>
</feature>
<evidence type="ECO:0000256" key="1">
    <source>
        <dbReference type="ARBA" id="ARBA00004651"/>
    </source>
</evidence>
<dbReference type="PANTHER" id="PTHR43124:SF3">
    <property type="entry name" value="CHLORAMPHENICOL EFFLUX PUMP RV0191"/>
    <property type="match status" value="1"/>
</dbReference>
<feature type="transmembrane region" description="Helical" evidence="6">
    <location>
        <begin position="297"/>
        <end position="322"/>
    </location>
</feature>
<comment type="caution">
    <text evidence="8">The sequence shown here is derived from an EMBL/GenBank/DDBJ whole genome shotgun (WGS) entry which is preliminary data.</text>
</comment>
<sequence>MAAQRAPTIAGGLVLIACAWLAVIASAVLSPILPAMRDHFAAVPRVDLLIGLVATIPGLAVALLAVPFGAAADRVGARPVLLAGTAVYGAVGILPYWTDSLHAIIGLRALLGIAEAAVMIASTTLIGRLFSGRTRQRWIAAQVSSATLLGIAIALIGGTLGASGWRTPFLVYAFALLLAPLAFVFVPDAGTAPPPKRIETTAAPAAFGNPWLLALTTFASIGFYVVVLQTSFVIAERTGAGPATIGQSLAVGATGTALGSLAAAVFARIAVSTRIAAAFLLMGIGCAIMAVGTSMPIITLAAGLAGLGAGHTIPTLLGAVVADAPEARKGRVTGLWTGCYFVGQFLNPPLFLLLRLLGGLGPALAAFAAICLLIAAIYVRLSLAVPLHDRQATP</sequence>
<dbReference type="PROSITE" id="PS50850">
    <property type="entry name" value="MFS"/>
    <property type="match status" value="1"/>
</dbReference>
<evidence type="ECO:0000256" key="5">
    <source>
        <dbReference type="ARBA" id="ARBA00023136"/>
    </source>
</evidence>
<evidence type="ECO:0000256" key="4">
    <source>
        <dbReference type="ARBA" id="ARBA00022989"/>
    </source>
</evidence>
<feature type="transmembrane region" description="Helical" evidence="6">
    <location>
        <begin position="138"/>
        <end position="157"/>
    </location>
</feature>
<dbReference type="GO" id="GO:0022857">
    <property type="term" value="F:transmembrane transporter activity"/>
    <property type="evidence" value="ECO:0007669"/>
    <property type="project" value="InterPro"/>
</dbReference>
<accession>A0A2W5NZK3</accession>
<evidence type="ECO:0000256" key="3">
    <source>
        <dbReference type="ARBA" id="ARBA00022692"/>
    </source>
</evidence>
<feature type="transmembrane region" description="Helical" evidence="6">
    <location>
        <begin position="274"/>
        <end position="291"/>
    </location>
</feature>
<reference evidence="8 9" key="1">
    <citation type="submission" date="2017-08" db="EMBL/GenBank/DDBJ databases">
        <title>Infants hospitalized years apart are colonized by the same room-sourced microbial strains.</title>
        <authorList>
            <person name="Brooks B."/>
            <person name="Olm M.R."/>
            <person name="Firek B.A."/>
            <person name="Baker R."/>
            <person name="Thomas B.C."/>
            <person name="Morowitz M.J."/>
            <person name="Banfield J.F."/>
        </authorList>
    </citation>
    <scope>NUCLEOTIDE SEQUENCE [LARGE SCALE GENOMIC DNA]</scope>
    <source>
        <strain evidence="8">S2_005_001_R1_22</strain>
    </source>
</reference>
<dbReference type="InterPro" id="IPR020846">
    <property type="entry name" value="MFS_dom"/>
</dbReference>
<dbReference type="Gene3D" id="1.20.1250.20">
    <property type="entry name" value="MFS general substrate transporter like domains"/>
    <property type="match status" value="1"/>
</dbReference>
<protein>
    <recommendedName>
        <fullName evidence="7">Major facilitator superfamily (MFS) profile domain-containing protein</fullName>
    </recommendedName>
</protein>
<keyword evidence="2" id="KW-1003">Cell membrane</keyword>
<feature type="transmembrane region" description="Helical" evidence="6">
    <location>
        <begin position="80"/>
        <end position="97"/>
    </location>
</feature>
<dbReference type="PANTHER" id="PTHR43124">
    <property type="entry name" value="PURINE EFFLUX PUMP PBUE"/>
    <property type="match status" value="1"/>
</dbReference>
<keyword evidence="5 6" id="KW-0472">Membrane</keyword>
<dbReference type="AlphaFoldDB" id="A0A2W5NZK3"/>